<dbReference type="InterPro" id="IPR036048">
    <property type="entry name" value="Interleukin_8-like_sf"/>
</dbReference>
<evidence type="ECO:0000256" key="5">
    <source>
        <dbReference type="SAM" id="SignalP"/>
    </source>
</evidence>
<dbReference type="GO" id="GO:0006954">
    <property type="term" value="P:inflammatory response"/>
    <property type="evidence" value="ECO:0007669"/>
    <property type="project" value="TreeGrafter"/>
</dbReference>
<evidence type="ECO:0000256" key="3">
    <source>
        <dbReference type="ARBA" id="ARBA00022514"/>
    </source>
</evidence>
<dbReference type="EMBL" id="MCFN01000535">
    <property type="protein sequence ID" value="OXB57635.1"/>
    <property type="molecule type" value="Genomic_DNA"/>
</dbReference>
<reference evidence="7 8" key="1">
    <citation type="submission" date="2016-07" db="EMBL/GenBank/DDBJ databases">
        <title>Disparate Historic Effective Population Sizes Predicted by Modern Levels of Genome Diversity for the Scaled Quail (Callipepla squamata) and the Northern Bobwhite (Colinus virginianus): Inferences from First and Second Generation Draft Genome Assemblies for Sympatric New World Quail.</title>
        <authorList>
            <person name="Oldeschulte D.L."/>
            <person name="Halley Y.A."/>
            <person name="Bhattarai E.K."/>
            <person name="Brashear W.A."/>
            <person name="Hill J."/>
            <person name="Metz R.P."/>
            <person name="Johnson C.D."/>
            <person name="Rollins D."/>
            <person name="Peterson M.J."/>
            <person name="Bickhart D.M."/>
            <person name="Decker J.E."/>
            <person name="Seabury C.M."/>
        </authorList>
    </citation>
    <scope>NUCLEOTIDE SEQUENCE [LARGE SCALE GENOMIC DNA]</scope>
    <source>
        <strain evidence="7 8">Texas</strain>
        <tissue evidence="7">Leg muscle</tissue>
    </source>
</reference>
<dbReference type="Pfam" id="PF00048">
    <property type="entry name" value="IL8"/>
    <property type="match status" value="1"/>
</dbReference>
<keyword evidence="8" id="KW-1185">Reference proteome</keyword>
<dbReference type="InterPro" id="IPR001811">
    <property type="entry name" value="Chemokine_IL8-like_dom"/>
</dbReference>
<dbReference type="SUPFAM" id="SSF54117">
    <property type="entry name" value="Interleukin 8-like chemokines"/>
    <property type="match status" value="1"/>
</dbReference>
<organism evidence="7 8">
    <name type="scientific">Callipepla squamata</name>
    <name type="common">Scaled quail</name>
    <dbReference type="NCBI Taxonomy" id="9009"/>
    <lineage>
        <taxon>Eukaryota</taxon>
        <taxon>Metazoa</taxon>
        <taxon>Chordata</taxon>
        <taxon>Craniata</taxon>
        <taxon>Vertebrata</taxon>
        <taxon>Euteleostomi</taxon>
        <taxon>Archelosauria</taxon>
        <taxon>Archosauria</taxon>
        <taxon>Dinosauria</taxon>
        <taxon>Saurischia</taxon>
        <taxon>Theropoda</taxon>
        <taxon>Coelurosauria</taxon>
        <taxon>Aves</taxon>
        <taxon>Neognathae</taxon>
        <taxon>Galloanserae</taxon>
        <taxon>Galliformes</taxon>
        <taxon>Odontophoridae</taxon>
        <taxon>Callipepla</taxon>
    </lineage>
</organism>
<dbReference type="FunFam" id="2.40.50.40:FF:000002">
    <property type="entry name" value="C-C motif chemokine"/>
    <property type="match status" value="1"/>
</dbReference>
<dbReference type="PANTHER" id="PTHR12015:SF103">
    <property type="entry name" value="C-C MOTIF CHEMOKINE 4-RELATED"/>
    <property type="match status" value="1"/>
</dbReference>
<keyword evidence="4 5" id="KW-0732">Signal</keyword>
<keyword evidence="2" id="KW-0145">Chemotaxis</keyword>
<feature type="chain" id="PRO_5013257295" description="Chemokine interleukin-8-like domain-containing protein" evidence="5">
    <location>
        <begin position="23"/>
        <end position="91"/>
    </location>
</feature>
<dbReference type="GO" id="GO:0030335">
    <property type="term" value="P:positive regulation of cell migration"/>
    <property type="evidence" value="ECO:0007669"/>
    <property type="project" value="TreeGrafter"/>
</dbReference>
<comment type="caution">
    <text evidence="7">The sequence shown here is derived from an EMBL/GenBank/DDBJ whole genome shotgun (WGS) entry which is preliminary data.</text>
</comment>
<dbReference type="GO" id="GO:0005615">
    <property type="term" value="C:extracellular space"/>
    <property type="evidence" value="ECO:0007669"/>
    <property type="project" value="UniProtKB-KW"/>
</dbReference>
<comment type="similarity">
    <text evidence="1">Belongs to the intercrine beta (chemokine CC) family.</text>
</comment>
<dbReference type="GO" id="GO:0048020">
    <property type="term" value="F:CCR chemokine receptor binding"/>
    <property type="evidence" value="ECO:0007669"/>
    <property type="project" value="TreeGrafter"/>
</dbReference>
<keyword evidence="3" id="KW-0202">Cytokine</keyword>
<dbReference type="PANTHER" id="PTHR12015">
    <property type="entry name" value="SMALL INDUCIBLE CYTOKINE A"/>
    <property type="match status" value="1"/>
</dbReference>
<accession>A0A226MQP0</accession>
<feature type="domain" description="Chemokine interleukin-8-like" evidence="6">
    <location>
        <begin position="28"/>
        <end position="86"/>
    </location>
</feature>
<dbReference type="AlphaFoldDB" id="A0A226MQP0"/>
<dbReference type="GO" id="GO:0070098">
    <property type="term" value="P:chemokine-mediated signaling pathway"/>
    <property type="evidence" value="ECO:0007669"/>
    <property type="project" value="TreeGrafter"/>
</dbReference>
<dbReference type="Proteomes" id="UP000198323">
    <property type="component" value="Unassembled WGS sequence"/>
</dbReference>
<evidence type="ECO:0000313" key="7">
    <source>
        <dbReference type="EMBL" id="OXB57635.1"/>
    </source>
</evidence>
<protein>
    <recommendedName>
        <fullName evidence="6">Chemokine interleukin-8-like domain-containing protein</fullName>
    </recommendedName>
</protein>
<proteinExistence type="inferred from homology"/>
<gene>
    <name evidence="7" type="ORF">ASZ78_007030</name>
</gene>
<evidence type="ECO:0000259" key="6">
    <source>
        <dbReference type="SMART" id="SM00199"/>
    </source>
</evidence>
<dbReference type="CDD" id="cd00272">
    <property type="entry name" value="Chemokine_CC"/>
    <property type="match status" value="1"/>
</dbReference>
<evidence type="ECO:0000256" key="2">
    <source>
        <dbReference type="ARBA" id="ARBA00022500"/>
    </source>
</evidence>
<evidence type="ECO:0000313" key="8">
    <source>
        <dbReference type="Proteomes" id="UP000198323"/>
    </source>
</evidence>
<dbReference type="Gene3D" id="2.40.50.40">
    <property type="match status" value="1"/>
</dbReference>
<evidence type="ECO:0000256" key="1">
    <source>
        <dbReference type="ARBA" id="ARBA00010868"/>
    </source>
</evidence>
<feature type="signal peptide" evidence="5">
    <location>
        <begin position="1"/>
        <end position="22"/>
    </location>
</feature>
<dbReference type="GO" id="GO:0061844">
    <property type="term" value="P:antimicrobial humoral immune response mediated by antimicrobial peptide"/>
    <property type="evidence" value="ECO:0007669"/>
    <property type="project" value="TreeGrafter"/>
</dbReference>
<dbReference type="InterPro" id="IPR039809">
    <property type="entry name" value="Chemokine_b/g/d"/>
</dbReference>
<dbReference type="GO" id="GO:0048245">
    <property type="term" value="P:eosinophil chemotaxis"/>
    <property type="evidence" value="ECO:0007669"/>
    <property type="project" value="TreeGrafter"/>
</dbReference>
<dbReference type="OrthoDB" id="8934837at2759"/>
<dbReference type="SMART" id="SM00199">
    <property type="entry name" value="SCY"/>
    <property type="match status" value="1"/>
</dbReference>
<dbReference type="GO" id="GO:0008009">
    <property type="term" value="F:chemokine activity"/>
    <property type="evidence" value="ECO:0007669"/>
    <property type="project" value="InterPro"/>
</dbReference>
<evidence type="ECO:0000256" key="4">
    <source>
        <dbReference type="ARBA" id="ARBA00022729"/>
    </source>
</evidence>
<sequence length="91" mass="9903">MKGSTAILAALLLLALCSSTVAHLDGLPTKCCFTYIQRPVPRNVIASAFTTSSTCRLPAVILVTKKGKEICANPEEPWVQKRLEIFQGQEN</sequence>
<name>A0A226MQP0_CALSU</name>
<dbReference type="STRING" id="9009.A0A226MQP0"/>